<dbReference type="Pfam" id="PF17765">
    <property type="entry name" value="MLTR_LBD"/>
    <property type="match status" value="1"/>
</dbReference>
<evidence type="ECO:0000313" key="3">
    <source>
        <dbReference type="EMBL" id="GGR47507.1"/>
    </source>
</evidence>
<dbReference type="Gene3D" id="1.10.260.40">
    <property type="entry name" value="lambda repressor-like DNA-binding domains"/>
    <property type="match status" value="1"/>
</dbReference>
<feature type="region of interest" description="Disordered" evidence="1">
    <location>
        <begin position="15"/>
        <end position="35"/>
    </location>
</feature>
<dbReference type="SUPFAM" id="SSF47413">
    <property type="entry name" value="lambda repressor-like DNA-binding domains"/>
    <property type="match status" value="1"/>
</dbReference>
<dbReference type="PROSITE" id="PS50943">
    <property type="entry name" value="HTH_CROC1"/>
    <property type="match status" value="1"/>
</dbReference>
<reference evidence="3" key="1">
    <citation type="journal article" date="2014" name="Int. J. Syst. Evol. Microbiol.">
        <title>Complete genome sequence of Corynebacterium casei LMG S-19264T (=DSM 44701T), isolated from a smear-ripened cheese.</title>
        <authorList>
            <consortium name="US DOE Joint Genome Institute (JGI-PGF)"/>
            <person name="Walter F."/>
            <person name="Albersmeier A."/>
            <person name="Kalinowski J."/>
            <person name="Ruckert C."/>
        </authorList>
    </citation>
    <scope>NUCLEOTIDE SEQUENCE</scope>
    <source>
        <strain evidence="3">JCM 4346</strain>
    </source>
</reference>
<keyword evidence="4" id="KW-1185">Reference proteome</keyword>
<feature type="domain" description="HTH cro/C1-type" evidence="2">
    <location>
        <begin position="85"/>
        <end position="135"/>
    </location>
</feature>
<gene>
    <name evidence="3" type="ORF">GCM10010251_75690</name>
</gene>
<dbReference type="SMART" id="SM00530">
    <property type="entry name" value="HTH_XRE"/>
    <property type="match status" value="1"/>
</dbReference>
<dbReference type="InterPro" id="IPR041413">
    <property type="entry name" value="MLTR_LBD"/>
</dbReference>
<evidence type="ECO:0000256" key="1">
    <source>
        <dbReference type="SAM" id="MobiDB-lite"/>
    </source>
</evidence>
<accession>A0A918KYC5</accession>
<feature type="region of interest" description="Disordered" evidence="1">
    <location>
        <begin position="328"/>
        <end position="353"/>
    </location>
</feature>
<name>A0A918KYC5_9ACTN</name>
<dbReference type="AlphaFoldDB" id="A0A918KYC5"/>
<evidence type="ECO:0000313" key="4">
    <source>
        <dbReference type="Proteomes" id="UP000658320"/>
    </source>
</evidence>
<dbReference type="Gene3D" id="3.30.450.180">
    <property type="match status" value="1"/>
</dbReference>
<comment type="caution">
    <text evidence="3">The sequence shown here is derived from an EMBL/GenBank/DDBJ whole genome shotgun (WGS) entry which is preliminary data.</text>
</comment>
<dbReference type="PANTHER" id="PTHR35010:SF2">
    <property type="entry name" value="BLL4672 PROTEIN"/>
    <property type="match status" value="1"/>
</dbReference>
<organism evidence="3 4">
    <name type="scientific">Streptomyces aurantiogriseus</name>
    <dbReference type="NCBI Taxonomy" id="66870"/>
    <lineage>
        <taxon>Bacteria</taxon>
        <taxon>Bacillati</taxon>
        <taxon>Actinomycetota</taxon>
        <taxon>Actinomycetes</taxon>
        <taxon>Kitasatosporales</taxon>
        <taxon>Streptomycetaceae</taxon>
        <taxon>Streptomyces</taxon>
    </lineage>
</organism>
<evidence type="ECO:0000259" key="2">
    <source>
        <dbReference type="PROSITE" id="PS50943"/>
    </source>
</evidence>
<dbReference type="EMBL" id="BMSX01000023">
    <property type="protein sequence ID" value="GGR47507.1"/>
    <property type="molecule type" value="Genomic_DNA"/>
</dbReference>
<dbReference type="InterPro" id="IPR010982">
    <property type="entry name" value="Lambda_DNA-bd_dom_sf"/>
</dbReference>
<dbReference type="Pfam" id="PF13560">
    <property type="entry name" value="HTH_31"/>
    <property type="match status" value="1"/>
</dbReference>
<dbReference type="GO" id="GO:0003677">
    <property type="term" value="F:DNA binding"/>
    <property type="evidence" value="ECO:0007669"/>
    <property type="project" value="InterPro"/>
</dbReference>
<dbReference type="Proteomes" id="UP000658320">
    <property type="component" value="Unassembled WGS sequence"/>
</dbReference>
<protein>
    <submittedName>
        <fullName evidence="3">Transcriptional regulator</fullName>
    </submittedName>
</protein>
<feature type="compositionally biased region" description="Low complexity" evidence="1">
    <location>
        <begin position="19"/>
        <end position="28"/>
    </location>
</feature>
<sequence length="353" mass="39320">MQVIAMAAPPFMHAEKPQAKPAAGATAAWERPSPPRQWIHTASRGTLVPMANNAEEIKKFLRARRDAVRPSQVGLANYPGRRVPGLRREEVAQLAGVSVDYYTRLEQGRLTSASEGVILSIAEALQLTQAETQYLRDLLRPQPRRTAEVAPPQQVRPDLLRMLNGLHDQPAFVLGRRNEVLASNDLLDALFTPFNHRPANERNLLRWMLLDPAARSLYLDWAQITSEVVGVLRAEAGRNPNDPQIAEFVAELRAISPEFRTWWAERTVVERTWGTKRFNHPVVGRLDITYEALSLPGDPDQILFVYAGKTDDDLGKLRILASWYAQSTPRPATAGNDSARPDGPAASPTPRSI</sequence>
<proteinExistence type="predicted"/>
<dbReference type="InterPro" id="IPR001387">
    <property type="entry name" value="Cro/C1-type_HTH"/>
</dbReference>
<dbReference type="PANTHER" id="PTHR35010">
    <property type="entry name" value="BLL4672 PROTEIN-RELATED"/>
    <property type="match status" value="1"/>
</dbReference>
<reference evidence="3" key="2">
    <citation type="submission" date="2020-09" db="EMBL/GenBank/DDBJ databases">
        <authorList>
            <person name="Sun Q."/>
            <person name="Ohkuma M."/>
        </authorList>
    </citation>
    <scope>NUCLEOTIDE SEQUENCE</scope>
    <source>
        <strain evidence="3">JCM 4346</strain>
    </source>
</reference>
<dbReference type="CDD" id="cd00093">
    <property type="entry name" value="HTH_XRE"/>
    <property type="match status" value="1"/>
</dbReference>